<evidence type="ECO:0008006" key="3">
    <source>
        <dbReference type="Google" id="ProtNLM"/>
    </source>
</evidence>
<dbReference type="OrthoDB" id="3830579at2759"/>
<dbReference type="EMBL" id="BPQB01000029">
    <property type="protein sequence ID" value="GJE92860.1"/>
    <property type="molecule type" value="Genomic_DNA"/>
</dbReference>
<reference evidence="1 2" key="1">
    <citation type="submission" date="2021-08" db="EMBL/GenBank/DDBJ databases">
        <title>Draft Genome Sequence of Phanerochaete sordida strain YK-624.</title>
        <authorList>
            <person name="Mori T."/>
            <person name="Dohra H."/>
            <person name="Suzuki T."/>
            <person name="Kawagishi H."/>
            <person name="Hirai H."/>
        </authorList>
    </citation>
    <scope>NUCLEOTIDE SEQUENCE [LARGE SCALE GENOMIC DNA]</scope>
    <source>
        <strain evidence="1 2">YK-624</strain>
    </source>
</reference>
<keyword evidence="2" id="KW-1185">Reference proteome</keyword>
<accession>A0A9P3LF18</accession>
<evidence type="ECO:0000313" key="2">
    <source>
        <dbReference type="Proteomes" id="UP000703269"/>
    </source>
</evidence>
<protein>
    <recommendedName>
        <fullName evidence="3">ABM domain-containing protein</fullName>
    </recommendedName>
</protein>
<dbReference type="Proteomes" id="UP000703269">
    <property type="component" value="Unassembled WGS sequence"/>
</dbReference>
<organism evidence="1 2">
    <name type="scientific">Phanerochaete sordida</name>
    <dbReference type="NCBI Taxonomy" id="48140"/>
    <lineage>
        <taxon>Eukaryota</taxon>
        <taxon>Fungi</taxon>
        <taxon>Dikarya</taxon>
        <taxon>Basidiomycota</taxon>
        <taxon>Agaricomycotina</taxon>
        <taxon>Agaricomycetes</taxon>
        <taxon>Polyporales</taxon>
        <taxon>Phanerochaetaceae</taxon>
        <taxon>Phanerochaete</taxon>
    </lineage>
</organism>
<sequence length="202" mass="21457">MAPALEIVLVKATEAYVQDQSVINPMLEQLAATKGASGIYHGLAPEDGTLVLFVVWDAITDHHALMADKVRYGALGAAFARAADLSTANMFHVYLDHLAFLDAPLVSFVHALPKAGVGADALAGPLAALNARPVPAGGRPGGGAKAVEKDEFVELYGWDDVKAFEEASGQQEVKQLLQQFSEVAEVAKKGRLQVVAYKKYQA</sequence>
<name>A0A9P3LF18_9APHY</name>
<gene>
    <name evidence="1" type="ORF">PsYK624_090180</name>
</gene>
<comment type="caution">
    <text evidence="1">The sequence shown here is derived from an EMBL/GenBank/DDBJ whole genome shotgun (WGS) entry which is preliminary data.</text>
</comment>
<proteinExistence type="predicted"/>
<evidence type="ECO:0000313" key="1">
    <source>
        <dbReference type="EMBL" id="GJE92860.1"/>
    </source>
</evidence>
<dbReference type="AlphaFoldDB" id="A0A9P3LF18"/>